<gene>
    <name evidence="2" type="ORF">H8F21_14245</name>
</gene>
<name>A0ABS2BZ12_9PSED</name>
<keyword evidence="1" id="KW-0812">Transmembrane</keyword>
<sequence>MKAAHIYLLLASAFGLMLAMIFPGNPVFLQITLCVAISAFVSSVGAVYLNKGATVPGAEVKSFCLAFFVAVLFSLLSCAVVLVFGGAREDVQWVAMTIQGAMGGVVGAIVGHLWHERQERIHGTHSRTVDVARDRARG</sequence>
<organism evidence="2 3">
    <name type="scientific">Pseudomonas arcuscaelestis</name>
    <dbReference type="NCBI Taxonomy" id="2710591"/>
    <lineage>
        <taxon>Bacteria</taxon>
        <taxon>Pseudomonadati</taxon>
        <taxon>Pseudomonadota</taxon>
        <taxon>Gammaproteobacteria</taxon>
        <taxon>Pseudomonadales</taxon>
        <taxon>Pseudomonadaceae</taxon>
        <taxon>Pseudomonas</taxon>
    </lineage>
</organism>
<evidence type="ECO:0000313" key="3">
    <source>
        <dbReference type="Proteomes" id="UP000745663"/>
    </source>
</evidence>
<feature type="transmembrane region" description="Helical" evidence="1">
    <location>
        <begin position="29"/>
        <end position="50"/>
    </location>
</feature>
<evidence type="ECO:0000313" key="2">
    <source>
        <dbReference type="EMBL" id="MBM5458725.1"/>
    </source>
</evidence>
<protein>
    <recommendedName>
        <fullName evidence="4">TIGR04086 family membrane protein</fullName>
    </recommendedName>
</protein>
<evidence type="ECO:0000256" key="1">
    <source>
        <dbReference type="SAM" id="Phobius"/>
    </source>
</evidence>
<comment type="caution">
    <text evidence="2">The sequence shown here is derived from an EMBL/GenBank/DDBJ whole genome shotgun (WGS) entry which is preliminary data.</text>
</comment>
<keyword evidence="3" id="KW-1185">Reference proteome</keyword>
<reference evidence="2 3" key="1">
    <citation type="submission" date="2020-08" db="EMBL/GenBank/DDBJ databases">
        <title>Description of novel Pseudomonas species.</title>
        <authorList>
            <person name="Duman M."/>
            <person name="Mulet M."/>
            <person name="Altun S."/>
            <person name="Saticioglu I.B."/>
            <person name="Lalucat J."/>
            <person name="Garcia-Valdes E."/>
        </authorList>
    </citation>
    <scope>NUCLEOTIDE SEQUENCE [LARGE SCALE GENOMIC DNA]</scope>
    <source>
        <strain evidence="2 3">P66</strain>
    </source>
</reference>
<feature type="transmembrane region" description="Helical" evidence="1">
    <location>
        <begin position="62"/>
        <end position="87"/>
    </location>
</feature>
<dbReference type="Proteomes" id="UP000745663">
    <property type="component" value="Unassembled WGS sequence"/>
</dbReference>
<feature type="transmembrane region" description="Helical" evidence="1">
    <location>
        <begin position="93"/>
        <end position="114"/>
    </location>
</feature>
<proteinExistence type="predicted"/>
<dbReference type="RefSeq" id="WP_203584663.1">
    <property type="nucleotide sequence ID" value="NZ_JACOPV010000008.1"/>
</dbReference>
<evidence type="ECO:0008006" key="4">
    <source>
        <dbReference type="Google" id="ProtNLM"/>
    </source>
</evidence>
<keyword evidence="1" id="KW-0472">Membrane</keyword>
<accession>A0ABS2BZ12</accession>
<keyword evidence="1" id="KW-1133">Transmembrane helix</keyword>
<dbReference type="EMBL" id="JACOPV010000008">
    <property type="protein sequence ID" value="MBM5458725.1"/>
    <property type="molecule type" value="Genomic_DNA"/>
</dbReference>